<accession>A0AB73P4H8</accession>
<dbReference type="Pfam" id="PF04883">
    <property type="entry name" value="HK97-gp10_like"/>
    <property type="match status" value="1"/>
</dbReference>
<dbReference type="NCBIfam" id="TIGR01725">
    <property type="entry name" value="phge_HK97_gp10"/>
    <property type="match status" value="1"/>
</dbReference>
<organism evidence="1 2">
    <name type="scientific">Enterococcus faecium</name>
    <name type="common">Streptococcus faecium</name>
    <dbReference type="NCBI Taxonomy" id="1352"/>
    <lineage>
        <taxon>Bacteria</taxon>
        <taxon>Bacillati</taxon>
        <taxon>Bacillota</taxon>
        <taxon>Bacilli</taxon>
        <taxon>Lactobacillales</taxon>
        <taxon>Enterococcaceae</taxon>
        <taxon>Enterococcus</taxon>
    </lineage>
</organism>
<comment type="caution">
    <text evidence="1">The sequence shown here is derived from an EMBL/GenBank/DDBJ whole genome shotgun (WGS) entry which is preliminary data.</text>
</comment>
<dbReference type="RefSeq" id="WP_086324910.1">
    <property type="nucleotide sequence ID" value="NZ_NGLB01000001.1"/>
</dbReference>
<name>A0AB73P4H8_ENTFC</name>
<proteinExistence type="predicted"/>
<dbReference type="EMBL" id="NGLB01000001">
    <property type="protein sequence ID" value="OTO00434.1"/>
    <property type="molecule type" value="Genomic_DNA"/>
</dbReference>
<gene>
    <name evidence="1" type="ORF">A5804_001944</name>
</gene>
<dbReference type="AlphaFoldDB" id="A0AB73P4H8"/>
<evidence type="ECO:0000313" key="1">
    <source>
        <dbReference type="EMBL" id="OTO00434.1"/>
    </source>
</evidence>
<reference evidence="1 2" key="1">
    <citation type="submission" date="2017-05" db="EMBL/GenBank/DDBJ databases">
        <title>The Genome Sequence of Enterococcus faecium 6F2_DIV0138.</title>
        <authorList>
            <consortium name="The Broad Institute Genomics Platform"/>
            <consortium name="The Broad Institute Genomic Center for Infectious Diseases"/>
            <person name="Earl A."/>
            <person name="Manson A."/>
            <person name="Schwartman J."/>
            <person name="Gilmore M."/>
            <person name="Abouelleil A."/>
            <person name="Cao P."/>
            <person name="Chapman S."/>
            <person name="Cusick C."/>
            <person name="Shea T."/>
            <person name="Young S."/>
            <person name="Neafsey D."/>
            <person name="Nusbaum C."/>
            <person name="Birren B."/>
        </authorList>
    </citation>
    <scope>NUCLEOTIDE SEQUENCE [LARGE SCALE GENOMIC DNA]</scope>
    <source>
        <strain evidence="1 2">6F2_DIV0138</strain>
    </source>
</reference>
<evidence type="ECO:0000313" key="2">
    <source>
        <dbReference type="Proteomes" id="UP000194737"/>
    </source>
</evidence>
<dbReference type="InterPro" id="IPR010064">
    <property type="entry name" value="HK97-gp10_tail"/>
</dbReference>
<sequence>MSGYKCTLEGNDELVKALQHAQKLTEAKKVVSKHTILMAKKMKEECPVDTGFLRNSIIFDVAQTLRGEVTPTADYAVYVNYGTRYMSANEFIGRAFNYQKVQFLADLRRLVA</sequence>
<dbReference type="Proteomes" id="UP000194737">
    <property type="component" value="Unassembled WGS sequence"/>
</dbReference>
<protein>
    <submittedName>
        <fullName evidence="1">HK97 gp10 family phage protein</fullName>
    </submittedName>
</protein>